<name>A0ABT1UZ81_9ACTN</name>
<protein>
    <submittedName>
        <fullName evidence="2">Uncharacterized protein</fullName>
    </submittedName>
</protein>
<evidence type="ECO:0000313" key="3">
    <source>
        <dbReference type="Proteomes" id="UP001204746"/>
    </source>
</evidence>
<dbReference type="RefSeq" id="WP_256651465.1">
    <property type="nucleotide sequence ID" value="NZ_JANIAA010000011.1"/>
</dbReference>
<comment type="caution">
    <text evidence="2">The sequence shown here is derived from an EMBL/GenBank/DDBJ whole genome shotgun (WGS) entry which is preliminary data.</text>
</comment>
<evidence type="ECO:0000313" key="2">
    <source>
        <dbReference type="EMBL" id="MCQ8190437.1"/>
    </source>
</evidence>
<gene>
    <name evidence="2" type="ORF">NP777_19600</name>
</gene>
<sequence length="98" mass="10170">MARPSSTSTGYAERSWLPGTVASCRLESLLHTAVSGLPLVHGLVDASHAHAYWDAVEAAGVGAAPLHLLGHIVDTPPSRPGPATHGNAPRRDASHTHD</sequence>
<feature type="compositionally biased region" description="Basic and acidic residues" evidence="1">
    <location>
        <begin position="89"/>
        <end position="98"/>
    </location>
</feature>
<evidence type="ECO:0000256" key="1">
    <source>
        <dbReference type="SAM" id="MobiDB-lite"/>
    </source>
</evidence>
<feature type="region of interest" description="Disordered" evidence="1">
    <location>
        <begin position="72"/>
        <end position="98"/>
    </location>
</feature>
<accession>A0ABT1UZ81</accession>
<dbReference type="EMBL" id="JANIAA010000011">
    <property type="protein sequence ID" value="MCQ8190437.1"/>
    <property type="molecule type" value="Genomic_DNA"/>
</dbReference>
<keyword evidence="3" id="KW-1185">Reference proteome</keyword>
<organism evidence="2 3">
    <name type="scientific">Streptomyces rugosispiralis</name>
    <dbReference type="NCBI Taxonomy" id="2967341"/>
    <lineage>
        <taxon>Bacteria</taxon>
        <taxon>Bacillati</taxon>
        <taxon>Actinomycetota</taxon>
        <taxon>Actinomycetes</taxon>
        <taxon>Kitasatosporales</taxon>
        <taxon>Streptomycetaceae</taxon>
        <taxon>Streptomyces</taxon>
    </lineage>
</organism>
<proteinExistence type="predicted"/>
<dbReference type="Proteomes" id="UP001204746">
    <property type="component" value="Unassembled WGS sequence"/>
</dbReference>
<reference evidence="2 3" key="1">
    <citation type="submission" date="2022-07" db="EMBL/GenBank/DDBJ databases">
        <authorList>
            <person name="Phongsopitanun W."/>
            <person name="Tanasupawat S."/>
        </authorList>
    </citation>
    <scope>NUCLEOTIDE SEQUENCE [LARGE SCALE GENOMIC DNA]</scope>
    <source>
        <strain evidence="2 3">RCU-064</strain>
    </source>
</reference>